<organism evidence="2 3">
    <name type="scientific">Candidatus Acidiferrum panamense</name>
    <dbReference type="NCBI Taxonomy" id="2741543"/>
    <lineage>
        <taxon>Bacteria</taxon>
        <taxon>Pseudomonadati</taxon>
        <taxon>Acidobacteriota</taxon>
        <taxon>Terriglobia</taxon>
        <taxon>Candidatus Acidiferrales</taxon>
        <taxon>Candidatus Acidiferrum</taxon>
    </lineage>
</organism>
<dbReference type="AlphaFoldDB" id="A0A7V8SWP4"/>
<evidence type="ECO:0000313" key="2">
    <source>
        <dbReference type="EMBL" id="MBA0085169.1"/>
    </source>
</evidence>
<reference evidence="2" key="1">
    <citation type="submission" date="2020-06" db="EMBL/GenBank/DDBJ databases">
        <title>Legume-microbial interactions unlock mineral nutrients during tropical forest succession.</title>
        <authorList>
            <person name="Epihov D.Z."/>
        </authorList>
    </citation>
    <scope>NUCLEOTIDE SEQUENCE [LARGE SCALE GENOMIC DNA]</scope>
    <source>
        <strain evidence="2">Pan2503</strain>
    </source>
</reference>
<keyword evidence="2" id="KW-0378">Hydrolase</keyword>
<keyword evidence="2" id="KW-0031">Aminopeptidase</keyword>
<dbReference type="InterPro" id="IPR029149">
    <property type="entry name" value="Creatin/AminoP/Spt16_N"/>
</dbReference>
<feature type="non-terminal residue" evidence="2">
    <location>
        <position position="189"/>
    </location>
</feature>
<dbReference type="Pfam" id="PF01321">
    <property type="entry name" value="Creatinase_N"/>
    <property type="match status" value="1"/>
</dbReference>
<keyword evidence="3" id="KW-1185">Reference proteome</keyword>
<dbReference type="GO" id="GO:0004177">
    <property type="term" value="F:aminopeptidase activity"/>
    <property type="evidence" value="ECO:0007669"/>
    <property type="project" value="UniProtKB-KW"/>
</dbReference>
<dbReference type="PROSITE" id="PS51318">
    <property type="entry name" value="TAT"/>
    <property type="match status" value="1"/>
</dbReference>
<dbReference type="SUPFAM" id="SSF53092">
    <property type="entry name" value="Creatinase/prolidase N-terminal domain"/>
    <property type="match status" value="1"/>
</dbReference>
<dbReference type="InterPro" id="IPR050659">
    <property type="entry name" value="Peptidase_M24B"/>
</dbReference>
<name>A0A7V8SWP4_9BACT</name>
<feature type="domain" description="Creatinase N-terminal" evidence="1">
    <location>
        <begin position="82"/>
        <end position="188"/>
    </location>
</feature>
<keyword evidence="2" id="KW-0645">Protease</keyword>
<dbReference type="Proteomes" id="UP000567293">
    <property type="component" value="Unassembled WGS sequence"/>
</dbReference>
<accession>A0A7V8SWP4</accession>
<dbReference type="InterPro" id="IPR000587">
    <property type="entry name" value="Creatinase_N"/>
</dbReference>
<dbReference type="Gene3D" id="3.40.350.10">
    <property type="entry name" value="Creatinase/prolidase N-terminal domain"/>
    <property type="match status" value="1"/>
</dbReference>
<evidence type="ECO:0000313" key="3">
    <source>
        <dbReference type="Proteomes" id="UP000567293"/>
    </source>
</evidence>
<sequence length="189" mass="20716">MTTEHFADKPFLAMRQQTPRVPASPSRRRFLQAGAITSLAGLAPLGKALSNSAADSLAEAFSALKPLGSRVHPITADEYRGRLQHAQKLMAELEPKYDALFVAPGTSLYYFTGIRWGMSERLLALVLPRTGDPIIVVPAFEEGRMREKLQFPAEVRIWQEDQSPTKIAAAALADRGMRTGKIGVEETAP</sequence>
<proteinExistence type="predicted"/>
<dbReference type="PANTHER" id="PTHR46112">
    <property type="entry name" value="AMINOPEPTIDASE"/>
    <property type="match status" value="1"/>
</dbReference>
<dbReference type="EMBL" id="JACDQQ010000892">
    <property type="protein sequence ID" value="MBA0085169.1"/>
    <property type="molecule type" value="Genomic_DNA"/>
</dbReference>
<dbReference type="InterPro" id="IPR006311">
    <property type="entry name" value="TAT_signal"/>
</dbReference>
<protein>
    <submittedName>
        <fullName evidence="2">Aminopeptidase P family N-terminal domain-containing protein</fullName>
    </submittedName>
</protein>
<dbReference type="PANTHER" id="PTHR46112:SF3">
    <property type="entry name" value="AMINOPEPTIDASE YPDF"/>
    <property type="match status" value="1"/>
</dbReference>
<evidence type="ECO:0000259" key="1">
    <source>
        <dbReference type="Pfam" id="PF01321"/>
    </source>
</evidence>
<comment type="caution">
    <text evidence="2">The sequence shown here is derived from an EMBL/GenBank/DDBJ whole genome shotgun (WGS) entry which is preliminary data.</text>
</comment>
<gene>
    <name evidence="2" type="ORF">HRJ53_09245</name>
</gene>